<feature type="domain" description="Aerobactin siderophore biosynthesis IucA/IucC N-terminal" evidence="3">
    <location>
        <begin position="108"/>
        <end position="150"/>
    </location>
</feature>
<dbReference type="InterPro" id="IPR037455">
    <property type="entry name" value="LucA/IucC-like"/>
</dbReference>
<name>A0A1H0X0A7_9PSEU</name>
<dbReference type="GO" id="GO:0016881">
    <property type="term" value="F:acid-amino acid ligase activity"/>
    <property type="evidence" value="ECO:0007669"/>
    <property type="project" value="UniProtKB-ARBA"/>
</dbReference>
<dbReference type="PANTHER" id="PTHR34384">
    <property type="entry name" value="L-2,3-DIAMINOPROPANOATE--CITRATE LIGASE"/>
    <property type="match status" value="1"/>
</dbReference>
<feature type="domain" description="Aerobactin siderophore biosynthesis IucA/IucC-like C-terminal" evidence="4">
    <location>
        <begin position="313"/>
        <end position="463"/>
    </location>
</feature>
<evidence type="ECO:0000259" key="3">
    <source>
        <dbReference type="Pfam" id="PF04183"/>
    </source>
</evidence>
<dbReference type="Pfam" id="PF04183">
    <property type="entry name" value="IucA_IucC"/>
    <property type="match status" value="2"/>
</dbReference>
<dbReference type="AlphaFoldDB" id="A0A1H0X0A7"/>
<evidence type="ECO:0000313" key="5">
    <source>
        <dbReference type="EMBL" id="SDP96269.1"/>
    </source>
</evidence>
<dbReference type="InterPro" id="IPR007310">
    <property type="entry name" value="Aerobactin_biosyn_IucA/IucC_N"/>
</dbReference>
<dbReference type="PANTHER" id="PTHR34384:SF5">
    <property type="entry name" value="L-2,3-DIAMINOPROPANOATE--CITRATE LIGASE"/>
    <property type="match status" value="1"/>
</dbReference>
<proteinExistence type="inferred from homology"/>
<protein>
    <submittedName>
        <fullName evidence="5">Siderophore synthetase component</fullName>
    </submittedName>
</protein>
<dbReference type="Proteomes" id="UP000199691">
    <property type="component" value="Unassembled WGS sequence"/>
</dbReference>
<organism evidence="5 6">
    <name type="scientific">Lentzea jiangxiensis</name>
    <dbReference type="NCBI Taxonomy" id="641025"/>
    <lineage>
        <taxon>Bacteria</taxon>
        <taxon>Bacillati</taxon>
        <taxon>Actinomycetota</taxon>
        <taxon>Actinomycetes</taxon>
        <taxon>Pseudonocardiales</taxon>
        <taxon>Pseudonocardiaceae</taxon>
        <taxon>Lentzea</taxon>
    </lineage>
</organism>
<comment type="similarity">
    <text evidence="2">Belongs to the IucA/IucC family.</text>
</comment>
<dbReference type="Gene3D" id="1.10.510.40">
    <property type="match status" value="1"/>
</dbReference>
<dbReference type="RefSeq" id="WP_218130552.1">
    <property type="nucleotide sequence ID" value="NZ_FNIX01000027.1"/>
</dbReference>
<sequence>MEAITDPDGVTSTALLNCLRREVGERGPDGTLRLPRTGVVLRAREGRWLSDPEVFTGSWQPLAWHELAVLVAQELGDPPAGFFDEIAASRSAVAAILDARPAPPADLYRRSEQALVAGHRYHPAPKDRGGLPPSQWLPYSPEVHATFSLARLEGEFVDDGEVPLPAGVLPAHPWQLSLLGREGNAAGPEVWPTSSVRTVHDPVADLFYKFSLDVRITNDVRRLWAHDLRWIPPLAALLEPVFDDIASVFPGTAFLVDRGYRTSPQEFEGLAVVVRDGLRRHLLPGVTPLLAAGISEGFEGNPLDGLDAGAALHWFRRYVSVVVPPVLHAFFAHGVVMECHLQNVLVGVDASGVPVQAIHRDPEGMRLLPRHAPLLSSMDGPGSARGVTEAKGWERLQYCLVVNHLVEIAGAVLDRHPGLDVWAEARTVFAACAREHGAEQVLSLLENRFVPAKANLLLRWTRAEGAASRYVDCPNPLHRD</sequence>
<comment type="pathway">
    <text evidence="1">Siderophore biosynthesis.</text>
</comment>
<evidence type="ECO:0000256" key="1">
    <source>
        <dbReference type="ARBA" id="ARBA00004924"/>
    </source>
</evidence>
<dbReference type="GO" id="GO:0019290">
    <property type="term" value="P:siderophore biosynthetic process"/>
    <property type="evidence" value="ECO:0007669"/>
    <property type="project" value="InterPro"/>
</dbReference>
<evidence type="ECO:0000313" key="6">
    <source>
        <dbReference type="Proteomes" id="UP000199691"/>
    </source>
</evidence>
<feature type="domain" description="Aerobactin siderophore biosynthesis IucA/IucC N-terminal" evidence="3">
    <location>
        <begin position="184"/>
        <end position="292"/>
    </location>
</feature>
<dbReference type="Pfam" id="PF06276">
    <property type="entry name" value="FhuF"/>
    <property type="match status" value="1"/>
</dbReference>
<keyword evidence="6" id="KW-1185">Reference proteome</keyword>
<dbReference type="EMBL" id="FNIX01000027">
    <property type="protein sequence ID" value="SDP96269.1"/>
    <property type="molecule type" value="Genomic_DNA"/>
</dbReference>
<evidence type="ECO:0000259" key="4">
    <source>
        <dbReference type="Pfam" id="PF06276"/>
    </source>
</evidence>
<evidence type="ECO:0000256" key="2">
    <source>
        <dbReference type="ARBA" id="ARBA00007832"/>
    </source>
</evidence>
<accession>A0A1H0X0A7</accession>
<dbReference type="InterPro" id="IPR022770">
    <property type="entry name" value="IucA/IucC-like_C"/>
</dbReference>
<dbReference type="STRING" id="641025.SAMN05421507_12727"/>
<gene>
    <name evidence="5" type="ORF">SAMN05421507_12727</name>
</gene>
<reference evidence="6" key="1">
    <citation type="submission" date="2016-10" db="EMBL/GenBank/DDBJ databases">
        <authorList>
            <person name="Varghese N."/>
            <person name="Submissions S."/>
        </authorList>
    </citation>
    <scope>NUCLEOTIDE SEQUENCE [LARGE SCALE GENOMIC DNA]</scope>
    <source>
        <strain evidence="6">CGMCC 4.6609</strain>
    </source>
</reference>